<dbReference type="eggNOG" id="COG0725">
    <property type="taxonomic scope" value="Bacteria"/>
</dbReference>
<dbReference type="KEGG" id="bon:A361_03535"/>
<dbReference type="EMBL" id="CP015506">
    <property type="protein sequence ID" value="AND38229.1"/>
    <property type="molecule type" value="Genomic_DNA"/>
</dbReference>
<protein>
    <submittedName>
        <fullName evidence="7">Molybdate ABC transporter substrate-binding protein</fullName>
    </submittedName>
</protein>
<dbReference type="GO" id="GO:0046872">
    <property type="term" value="F:metal ion binding"/>
    <property type="evidence" value="ECO:0007669"/>
    <property type="project" value="UniProtKB-KW"/>
</dbReference>
<dbReference type="FunFam" id="3.40.190.10:FF:000035">
    <property type="entry name" value="Molybdate ABC transporter substrate-binding protein"/>
    <property type="match status" value="1"/>
</dbReference>
<evidence type="ECO:0000256" key="3">
    <source>
        <dbReference type="ARBA" id="ARBA00022723"/>
    </source>
</evidence>
<evidence type="ECO:0000313" key="8">
    <source>
        <dbReference type="Proteomes" id="UP000077856"/>
    </source>
</evidence>
<dbReference type="GO" id="GO:0015689">
    <property type="term" value="P:molybdate ion transport"/>
    <property type="evidence" value="ECO:0007669"/>
    <property type="project" value="InterPro"/>
</dbReference>
<dbReference type="NCBIfam" id="TIGR01256">
    <property type="entry name" value="modA"/>
    <property type="match status" value="1"/>
</dbReference>
<name>A0A160M6X9_9BACI</name>
<accession>A0A160M6X9</accession>
<evidence type="ECO:0000313" key="7">
    <source>
        <dbReference type="EMBL" id="AND38229.1"/>
    </source>
</evidence>
<feature type="chain" id="PRO_5038335117" evidence="6">
    <location>
        <begin position="20"/>
        <end position="269"/>
    </location>
</feature>
<dbReference type="Proteomes" id="UP000077856">
    <property type="component" value="Chromosome"/>
</dbReference>
<dbReference type="InterPro" id="IPR050682">
    <property type="entry name" value="ModA/WtpA"/>
</dbReference>
<dbReference type="AlphaFoldDB" id="A0A160M6X9"/>
<gene>
    <name evidence="7" type="ORF">A361_03535</name>
</gene>
<dbReference type="InterPro" id="IPR041879">
    <property type="entry name" value="YvgL-like_PBP2"/>
</dbReference>
<reference evidence="7 8" key="1">
    <citation type="submission" date="2016-04" db="EMBL/GenBank/DDBJ databases">
        <title>Complete genome sequence of Bacillus oceanisediminis strain 2691.</title>
        <authorList>
            <person name="Jeong H."/>
            <person name="Kim H.J."/>
            <person name="Lee D.-W."/>
        </authorList>
    </citation>
    <scope>NUCLEOTIDE SEQUENCE [LARGE SCALE GENOMIC DNA]</scope>
    <source>
        <strain evidence="7 8">2691</strain>
    </source>
</reference>
<dbReference type="PROSITE" id="PS51257">
    <property type="entry name" value="PROKAR_LIPOPROTEIN"/>
    <property type="match status" value="1"/>
</dbReference>
<dbReference type="InterPro" id="IPR005950">
    <property type="entry name" value="ModA"/>
</dbReference>
<feature type="binding site" evidence="5">
    <location>
        <position position="186"/>
    </location>
    <ligand>
        <name>molybdate</name>
        <dbReference type="ChEBI" id="CHEBI:36264"/>
    </ligand>
</feature>
<evidence type="ECO:0000256" key="5">
    <source>
        <dbReference type="PIRSR" id="PIRSR004846-1"/>
    </source>
</evidence>
<keyword evidence="2 5" id="KW-0500">Molybdenum</keyword>
<feature type="binding site" evidence="5">
    <location>
        <position position="51"/>
    </location>
    <ligand>
        <name>molybdate</name>
        <dbReference type="ChEBI" id="CHEBI:36264"/>
    </ligand>
</feature>
<dbReference type="PANTHER" id="PTHR30632:SF0">
    <property type="entry name" value="SULFATE-BINDING PROTEIN"/>
    <property type="match status" value="1"/>
</dbReference>
<dbReference type="GO" id="GO:0030973">
    <property type="term" value="F:molybdate ion binding"/>
    <property type="evidence" value="ECO:0007669"/>
    <property type="project" value="TreeGrafter"/>
</dbReference>
<dbReference type="SUPFAM" id="SSF53850">
    <property type="entry name" value="Periplasmic binding protein-like II"/>
    <property type="match status" value="1"/>
</dbReference>
<organism evidence="7 8">
    <name type="scientific">Cytobacillus oceanisediminis 2691</name>
    <dbReference type="NCBI Taxonomy" id="1196031"/>
    <lineage>
        <taxon>Bacteria</taxon>
        <taxon>Bacillati</taxon>
        <taxon>Bacillota</taxon>
        <taxon>Bacilli</taxon>
        <taxon>Bacillales</taxon>
        <taxon>Bacillaceae</taxon>
        <taxon>Cytobacillus</taxon>
    </lineage>
</organism>
<feature type="binding site" evidence="5">
    <location>
        <position position="204"/>
    </location>
    <ligand>
        <name>molybdate</name>
        <dbReference type="ChEBI" id="CHEBI:36264"/>
    </ligand>
</feature>
<feature type="signal peptide" evidence="6">
    <location>
        <begin position="1"/>
        <end position="19"/>
    </location>
</feature>
<dbReference type="Gene3D" id="3.40.190.10">
    <property type="entry name" value="Periplasmic binding protein-like II"/>
    <property type="match status" value="2"/>
</dbReference>
<comment type="similarity">
    <text evidence="1">Belongs to the bacterial solute-binding protein ModA family.</text>
</comment>
<dbReference type="PIRSF" id="PIRSF004846">
    <property type="entry name" value="ModA"/>
    <property type="match status" value="1"/>
</dbReference>
<evidence type="ECO:0000256" key="1">
    <source>
        <dbReference type="ARBA" id="ARBA00009175"/>
    </source>
</evidence>
<feature type="binding site" evidence="5">
    <location>
        <position position="159"/>
    </location>
    <ligand>
        <name>molybdate</name>
        <dbReference type="ChEBI" id="CHEBI:36264"/>
    </ligand>
</feature>
<dbReference type="Pfam" id="PF13531">
    <property type="entry name" value="SBP_bac_11"/>
    <property type="match status" value="1"/>
</dbReference>
<evidence type="ECO:0000256" key="6">
    <source>
        <dbReference type="SAM" id="SignalP"/>
    </source>
</evidence>
<evidence type="ECO:0000256" key="4">
    <source>
        <dbReference type="ARBA" id="ARBA00022729"/>
    </source>
</evidence>
<dbReference type="RefSeq" id="WP_019379555.1">
    <property type="nucleotide sequence ID" value="NZ_CP015506.1"/>
</dbReference>
<proteinExistence type="inferred from homology"/>
<feature type="binding site" evidence="5">
    <location>
        <position position="79"/>
    </location>
    <ligand>
        <name>molybdate</name>
        <dbReference type="ChEBI" id="CHEBI:36264"/>
    </ligand>
</feature>
<keyword evidence="4 6" id="KW-0732">Signal</keyword>
<dbReference type="CDD" id="cd13537">
    <property type="entry name" value="PBP2_YvgL_like"/>
    <property type="match status" value="1"/>
</dbReference>
<dbReference type="PANTHER" id="PTHR30632">
    <property type="entry name" value="MOLYBDATE-BINDING PERIPLASMIC PROTEIN"/>
    <property type="match status" value="1"/>
</dbReference>
<keyword evidence="3 5" id="KW-0479">Metal-binding</keyword>
<sequence>MKKQYLLFFLLIVLFLSLAGCSNNDQTKKSGEEKQEGTEEKVELTISAAASLQDALIDIEASFEKEHPNVLVNFNFGASGSLQQQISQGAPVDLFFSAAEDKFDKLVQDGLIEEKNGIDLVGNELVLVVPKDSAFGIKSFNDLAEADKVSIGTPESVPAGKYAKESLENTGIWKNAEEKVVYAKDVRQVLTYVETNNVDAGIVYKTDALVSEKVNIVDTADENTHDAIIYPLGVVKDTSHPKEAKLFYDYLQNEKSMSIFEEYGFKGLK</sequence>
<dbReference type="STRING" id="1196031.A361_03535"/>
<dbReference type="GO" id="GO:1901359">
    <property type="term" value="F:tungstate binding"/>
    <property type="evidence" value="ECO:0007669"/>
    <property type="project" value="UniProtKB-ARBA"/>
</dbReference>
<evidence type="ECO:0000256" key="2">
    <source>
        <dbReference type="ARBA" id="ARBA00022505"/>
    </source>
</evidence>